<name>A0A1M6K916_REIAG</name>
<dbReference type="InterPro" id="IPR043147">
    <property type="entry name" value="Penicillin_amidase_A-knob"/>
</dbReference>
<keyword evidence="5" id="KW-0479">Metal-binding</keyword>
<dbReference type="STRING" id="156994.SAMN04488028_101483"/>
<evidence type="ECO:0000256" key="1">
    <source>
        <dbReference type="ARBA" id="ARBA00006586"/>
    </source>
</evidence>
<evidence type="ECO:0000256" key="5">
    <source>
        <dbReference type="PIRSR" id="PIRSR001227-2"/>
    </source>
</evidence>
<dbReference type="InterPro" id="IPR043146">
    <property type="entry name" value="Penicillin_amidase_N_B-knob"/>
</dbReference>
<organism evidence="6 7">
    <name type="scientific">Reichenbachiella agariperforans</name>
    <dbReference type="NCBI Taxonomy" id="156994"/>
    <lineage>
        <taxon>Bacteria</taxon>
        <taxon>Pseudomonadati</taxon>
        <taxon>Bacteroidota</taxon>
        <taxon>Cytophagia</taxon>
        <taxon>Cytophagales</taxon>
        <taxon>Reichenbachiellaceae</taxon>
        <taxon>Reichenbachiella</taxon>
    </lineage>
</organism>
<feature type="binding site" evidence="5">
    <location>
        <position position="350"/>
    </location>
    <ligand>
        <name>Ca(2+)</name>
        <dbReference type="ChEBI" id="CHEBI:29108"/>
    </ligand>
</feature>
<dbReference type="InterPro" id="IPR014395">
    <property type="entry name" value="Pen/GL7ACA/AHL_acylase"/>
</dbReference>
<feature type="active site" description="Nucleophile" evidence="4">
    <location>
        <position position="275"/>
    </location>
</feature>
<dbReference type="RefSeq" id="WP_073119091.1">
    <property type="nucleotide sequence ID" value="NZ_FRAA01000001.1"/>
</dbReference>
<proteinExistence type="inferred from homology"/>
<dbReference type="Gene3D" id="1.10.439.10">
    <property type="entry name" value="Penicillin Amidohydrolase, domain 1"/>
    <property type="match status" value="1"/>
</dbReference>
<dbReference type="SUPFAM" id="SSF56235">
    <property type="entry name" value="N-terminal nucleophile aminohydrolases (Ntn hydrolases)"/>
    <property type="match status" value="1"/>
</dbReference>
<dbReference type="AlphaFoldDB" id="A0A1M6K916"/>
<dbReference type="PIRSF" id="PIRSF001227">
    <property type="entry name" value="Pen_acylase"/>
    <property type="match status" value="1"/>
</dbReference>
<dbReference type="Gene3D" id="1.10.1400.10">
    <property type="match status" value="1"/>
</dbReference>
<dbReference type="GO" id="GO:0017000">
    <property type="term" value="P:antibiotic biosynthetic process"/>
    <property type="evidence" value="ECO:0007669"/>
    <property type="project" value="InterPro"/>
</dbReference>
<keyword evidence="5" id="KW-0106">Calcium</keyword>
<reference evidence="7" key="1">
    <citation type="submission" date="2016-11" db="EMBL/GenBank/DDBJ databases">
        <authorList>
            <person name="Varghese N."/>
            <person name="Submissions S."/>
        </authorList>
    </citation>
    <scope>NUCLEOTIDE SEQUENCE [LARGE SCALE GENOMIC DNA]</scope>
    <source>
        <strain evidence="7">DSM 26134</strain>
    </source>
</reference>
<dbReference type="InterPro" id="IPR029055">
    <property type="entry name" value="Ntn_hydrolases_N"/>
</dbReference>
<dbReference type="GO" id="GO:0046872">
    <property type="term" value="F:metal ion binding"/>
    <property type="evidence" value="ECO:0007669"/>
    <property type="project" value="UniProtKB-KW"/>
</dbReference>
<dbReference type="GO" id="GO:0016811">
    <property type="term" value="F:hydrolase activity, acting on carbon-nitrogen (but not peptide) bonds, in linear amides"/>
    <property type="evidence" value="ECO:0007669"/>
    <property type="project" value="InterPro"/>
</dbReference>
<feature type="binding site" evidence="5">
    <location>
        <position position="347"/>
    </location>
    <ligand>
        <name>Ca(2+)</name>
        <dbReference type="ChEBI" id="CHEBI:29108"/>
    </ligand>
</feature>
<keyword evidence="2" id="KW-0378">Hydrolase</keyword>
<evidence type="ECO:0000256" key="4">
    <source>
        <dbReference type="PIRSR" id="PIRSR001227-1"/>
    </source>
</evidence>
<keyword evidence="3" id="KW-0865">Zymogen</keyword>
<comment type="cofactor">
    <cofactor evidence="5">
        <name>Ca(2+)</name>
        <dbReference type="ChEBI" id="CHEBI:29108"/>
    </cofactor>
    <text evidence="5">Binds 1 Ca(2+) ion per dimer.</text>
</comment>
<evidence type="ECO:0000256" key="3">
    <source>
        <dbReference type="ARBA" id="ARBA00023145"/>
    </source>
</evidence>
<dbReference type="InterPro" id="IPR023343">
    <property type="entry name" value="Penicillin_amidase_dom1"/>
</dbReference>
<dbReference type="CDD" id="cd03747">
    <property type="entry name" value="Ntn_PGA_like"/>
    <property type="match status" value="1"/>
</dbReference>
<gene>
    <name evidence="6" type="ORF">SAMN04488028_101483</name>
</gene>
<dbReference type="Pfam" id="PF01804">
    <property type="entry name" value="Penicil_amidase"/>
    <property type="match status" value="1"/>
</dbReference>
<dbReference type="PANTHER" id="PTHR34218:SF4">
    <property type="entry name" value="ACYL-HOMOSERINE LACTONE ACYLASE QUIP"/>
    <property type="match status" value="1"/>
</dbReference>
<sequence length="807" mass="93276">MKVFRFLVAMILTIMFISYVNFKQGDIPPLGKFISPFTGFWMNGEKERIGLPEQLKAKQLKENVILKFDEQVIPHIFAKNDYDLYFAQGYITAYHRLWQMEFQVMATEGRISEIIGEKAIDFDKKNRRKGLKYGAKRSLELLKEYPKVDNMMQAYADGVNYWINSLSYEDYPIEYKLLDYKPEPWTKLKSCLLLKYMADMLASGEADLENTNALKLFGREDFELLFPESFATVDPVIPSGTPWDFEPIAVEKPDVTFPLVLTQETIEKPDPSNGSNNFVVSPQKAANGRAMLANEPDLALNLPSIWYVNQLSAPGINTFGATIPGAPGVIVGFNDSIAWGVTNAKRDVVDWYQIEFRNDRREEYRYDHKWLKTEKIVEEIKVRNGETLYDTIVYTHYGPVVYDHNFMGNGEEVNFAMKWTAHEETVEVNTFYLLNRAKNYQEYTAALEYFESPAQNFAFASASGDIAMWINGKFPVKWEEQGKFLMDGRDSRQEWATYIPHEQKAFALNPEQGFLSSANQHPVDSTYPYYVYDYNYEFYRNRRINDRLSLMSGIEVGDMMKLQNDNYNYRASESLPLMLDSLDTANLSLAAKGAYTILRRWDYFNDPKVQSASYYEAWWNALYPLIWDEFVDREVALMKPHVFNTIHLMNTDPYNKYFDVQETEKKESAMDLINQTFEIAVNEIEQWKKDNELDRADWYLYKGTTANHILKLAPFSVENIAIGGNRNIVNAASATHGPSWRMVVELDPGQVRAWGVYPGSQSGNPGNPAYAEMIEKWATGKYYPLNFLRSEKEVNPNVVFTQTLKSE</sequence>
<evidence type="ECO:0000313" key="7">
    <source>
        <dbReference type="Proteomes" id="UP000184474"/>
    </source>
</evidence>
<dbReference type="Gene3D" id="2.30.120.10">
    <property type="match status" value="1"/>
</dbReference>
<accession>A0A1M6K916</accession>
<dbReference type="Proteomes" id="UP000184474">
    <property type="component" value="Unassembled WGS sequence"/>
</dbReference>
<comment type="similarity">
    <text evidence="1">Belongs to the peptidase S45 family.</text>
</comment>
<protein>
    <submittedName>
        <fullName evidence="6">Penicillin amidase</fullName>
    </submittedName>
</protein>
<dbReference type="InterPro" id="IPR002692">
    <property type="entry name" value="S45"/>
</dbReference>
<evidence type="ECO:0000313" key="6">
    <source>
        <dbReference type="EMBL" id="SHJ55357.1"/>
    </source>
</evidence>
<keyword evidence="7" id="KW-1185">Reference proteome</keyword>
<dbReference type="EMBL" id="FRAA01000001">
    <property type="protein sequence ID" value="SHJ55357.1"/>
    <property type="molecule type" value="Genomic_DNA"/>
</dbReference>
<dbReference type="Gene3D" id="3.60.20.10">
    <property type="entry name" value="Glutamine Phosphoribosylpyrophosphate, subunit 1, domain 1"/>
    <property type="match status" value="1"/>
</dbReference>
<evidence type="ECO:0000256" key="2">
    <source>
        <dbReference type="ARBA" id="ARBA00022801"/>
    </source>
</evidence>
<dbReference type="PANTHER" id="PTHR34218">
    <property type="entry name" value="PEPTIDASE S45 PENICILLIN AMIDASE"/>
    <property type="match status" value="1"/>
</dbReference>
<feature type="binding site" evidence="5">
    <location>
        <position position="349"/>
    </location>
    <ligand>
        <name>Ca(2+)</name>
        <dbReference type="ChEBI" id="CHEBI:29108"/>
    </ligand>
</feature>